<dbReference type="AlphaFoldDB" id="A0A7J5AMD3"/>
<protein>
    <submittedName>
        <fullName evidence="1">Uncharacterized protein</fullName>
    </submittedName>
</protein>
<dbReference type="OrthoDB" id="1114958at2"/>
<gene>
    <name evidence="1" type="ORF">F7018_08630</name>
</gene>
<name>A0A7J5AMD3_9FLAO</name>
<comment type="caution">
    <text evidence="1">The sequence shown here is derived from an EMBL/GenBank/DDBJ whole genome shotgun (WGS) entry which is preliminary data.</text>
</comment>
<evidence type="ECO:0000313" key="2">
    <source>
        <dbReference type="Proteomes" id="UP000467305"/>
    </source>
</evidence>
<dbReference type="Gene3D" id="3.40.390.70">
    <property type="match status" value="1"/>
</dbReference>
<evidence type="ECO:0000313" key="1">
    <source>
        <dbReference type="EMBL" id="KAB1158673.1"/>
    </source>
</evidence>
<keyword evidence="2" id="KW-1185">Reference proteome</keyword>
<organism evidence="1 2">
    <name type="scientific">Tenacibaculum aiptasiae</name>
    <dbReference type="NCBI Taxonomy" id="426481"/>
    <lineage>
        <taxon>Bacteria</taxon>
        <taxon>Pseudomonadati</taxon>
        <taxon>Bacteroidota</taxon>
        <taxon>Flavobacteriia</taxon>
        <taxon>Flavobacteriales</taxon>
        <taxon>Flavobacteriaceae</taxon>
        <taxon>Tenacibaculum</taxon>
    </lineage>
</organism>
<reference evidence="1 2" key="1">
    <citation type="submission" date="2019-09" db="EMBL/GenBank/DDBJ databases">
        <authorList>
            <person name="Cao W.R."/>
        </authorList>
    </citation>
    <scope>NUCLEOTIDE SEQUENCE [LARGE SCALE GENOMIC DNA]</scope>
    <source>
        <strain evidence="2">a4</strain>
    </source>
</reference>
<dbReference type="Proteomes" id="UP000467305">
    <property type="component" value="Unassembled WGS sequence"/>
</dbReference>
<accession>A0A7J5AMD3</accession>
<proteinExistence type="predicted"/>
<dbReference type="RefSeq" id="WP_150899640.1">
    <property type="nucleotide sequence ID" value="NZ_WAAU01000012.1"/>
</dbReference>
<sequence length="273" mass="33084">MMKIKILTLFFFFFTFYQAKTDRRIGVWHIKNGVLLKNKSSKNELASYYWNEFNRIFPQKLTKKYIKRIVLMTDGIDEKTGALVSLNSRNDKWQLEIDVQDVNLKTKDRRRLHESVYTMVHEFGHLLTLNRTQIRPTTKATQEEGELYLTLEGEAYKNSYINRFVNLFWKGRLLDSWDTIQKKYCYTEANCVEKLYDLYDNNRTEFVTDYAAESPEEDIVESWTAFVLRPKIRKPRTIAHKKINFFYQFPELVEYRRMIRKNTRKYLHYKPKR</sequence>
<dbReference type="EMBL" id="WAAU01000012">
    <property type="protein sequence ID" value="KAB1158673.1"/>
    <property type="molecule type" value="Genomic_DNA"/>
</dbReference>